<organism evidence="12 13">
    <name type="scientific">Rhizobium tubonense</name>
    <dbReference type="NCBI Taxonomy" id="484088"/>
    <lineage>
        <taxon>Bacteria</taxon>
        <taxon>Pseudomonadati</taxon>
        <taxon>Pseudomonadota</taxon>
        <taxon>Alphaproteobacteria</taxon>
        <taxon>Hyphomicrobiales</taxon>
        <taxon>Rhizobiaceae</taxon>
        <taxon>Rhizobium/Agrobacterium group</taxon>
        <taxon>Rhizobium</taxon>
    </lineage>
</organism>
<evidence type="ECO:0000313" key="12">
    <source>
        <dbReference type="EMBL" id="PZM14086.1"/>
    </source>
</evidence>
<dbReference type="SUPFAM" id="SSF161098">
    <property type="entry name" value="MetI-like"/>
    <property type="match status" value="1"/>
</dbReference>
<dbReference type="InterPro" id="IPR000515">
    <property type="entry name" value="MetI-like"/>
</dbReference>
<feature type="transmembrane region" description="Helical" evidence="10">
    <location>
        <begin position="193"/>
        <end position="212"/>
    </location>
</feature>
<dbReference type="RefSeq" id="WP_111160936.1">
    <property type="nucleotide sequence ID" value="NZ_PCDP01000035.1"/>
</dbReference>
<evidence type="ECO:0000256" key="3">
    <source>
        <dbReference type="ARBA" id="ARBA00010072"/>
    </source>
</evidence>
<keyword evidence="9 10" id="KW-0472">Membrane</keyword>
<comment type="caution">
    <text evidence="12">The sequence shown here is derived from an EMBL/GenBank/DDBJ whole genome shotgun (WGS) entry which is preliminary data.</text>
</comment>
<comment type="similarity">
    <text evidence="3">Belongs to the binding-protein-dependent transport system permease family. HisMQ subfamily.</text>
</comment>
<evidence type="ECO:0000259" key="11">
    <source>
        <dbReference type="PROSITE" id="PS50928"/>
    </source>
</evidence>
<accession>A0A2W4EJJ8</accession>
<keyword evidence="5" id="KW-1003">Cell membrane</keyword>
<protein>
    <submittedName>
        <fullName evidence="12">ABC transporter permease</fullName>
    </submittedName>
</protein>
<evidence type="ECO:0000256" key="10">
    <source>
        <dbReference type="RuleBase" id="RU363032"/>
    </source>
</evidence>
<dbReference type="AlphaFoldDB" id="A0A2W4EJJ8"/>
<reference evidence="12 13" key="1">
    <citation type="journal article" date="2018" name="Sci. Rep.">
        <title>Rhizobium tumorigenes sp. nov., a novel plant tumorigenic bacterium isolated from cane gall tumors on thornless blackberry.</title>
        <authorList>
            <person name="Kuzmanovi N."/>
            <person name="Smalla K."/>
            <person name="Gronow S."/>
            <person name="PuBawska J."/>
        </authorList>
    </citation>
    <scope>NUCLEOTIDE SEQUENCE [LARGE SCALE GENOMIC DNA]</scope>
    <source>
        <strain evidence="12 13">CCBAU 85046</strain>
    </source>
</reference>
<dbReference type="InterPro" id="IPR010065">
    <property type="entry name" value="AA_ABC_transptr_permease_3TM"/>
</dbReference>
<evidence type="ECO:0000256" key="2">
    <source>
        <dbReference type="ARBA" id="ARBA00004429"/>
    </source>
</evidence>
<evidence type="ECO:0000313" key="13">
    <source>
        <dbReference type="Proteomes" id="UP000248925"/>
    </source>
</evidence>
<comment type="function">
    <text evidence="1">Part of the binding-protein-dependent transport system for glutamine; probably responsible for the translocation of the substrate across the membrane.</text>
</comment>
<dbReference type="NCBIfam" id="TIGR01726">
    <property type="entry name" value="HEQRo_perm_3TM"/>
    <property type="match status" value="1"/>
</dbReference>
<dbReference type="Proteomes" id="UP000248925">
    <property type="component" value="Unassembled WGS sequence"/>
</dbReference>
<evidence type="ECO:0000256" key="9">
    <source>
        <dbReference type="ARBA" id="ARBA00023136"/>
    </source>
</evidence>
<dbReference type="InterPro" id="IPR035906">
    <property type="entry name" value="MetI-like_sf"/>
</dbReference>
<evidence type="ECO:0000256" key="5">
    <source>
        <dbReference type="ARBA" id="ARBA00022475"/>
    </source>
</evidence>
<dbReference type="OrthoDB" id="9809799at2"/>
<evidence type="ECO:0000256" key="4">
    <source>
        <dbReference type="ARBA" id="ARBA00022448"/>
    </source>
</evidence>
<evidence type="ECO:0000256" key="1">
    <source>
        <dbReference type="ARBA" id="ARBA00003159"/>
    </source>
</evidence>
<feature type="transmembrane region" description="Helical" evidence="10">
    <location>
        <begin position="124"/>
        <end position="142"/>
    </location>
</feature>
<dbReference type="CDD" id="cd06261">
    <property type="entry name" value="TM_PBP2"/>
    <property type="match status" value="1"/>
</dbReference>
<dbReference type="Gene3D" id="1.10.3720.10">
    <property type="entry name" value="MetI-like"/>
    <property type="match status" value="1"/>
</dbReference>
<dbReference type="GO" id="GO:0043190">
    <property type="term" value="C:ATP-binding cassette (ABC) transporter complex"/>
    <property type="evidence" value="ECO:0007669"/>
    <property type="project" value="InterPro"/>
</dbReference>
<dbReference type="GO" id="GO:0022857">
    <property type="term" value="F:transmembrane transporter activity"/>
    <property type="evidence" value="ECO:0007669"/>
    <property type="project" value="InterPro"/>
</dbReference>
<feature type="transmembrane region" description="Helical" evidence="10">
    <location>
        <begin position="93"/>
        <end position="112"/>
    </location>
</feature>
<dbReference type="PANTHER" id="PTHR30614">
    <property type="entry name" value="MEMBRANE COMPONENT OF AMINO ACID ABC TRANSPORTER"/>
    <property type="match status" value="1"/>
</dbReference>
<evidence type="ECO:0000256" key="8">
    <source>
        <dbReference type="ARBA" id="ARBA00022989"/>
    </source>
</evidence>
<comment type="subcellular location">
    <subcellularLocation>
        <location evidence="2">Cell inner membrane</location>
        <topology evidence="2">Multi-pass membrane protein</topology>
    </subcellularLocation>
    <subcellularLocation>
        <location evidence="10">Cell membrane</location>
        <topology evidence="10">Multi-pass membrane protein</topology>
    </subcellularLocation>
</comment>
<evidence type="ECO:0000256" key="6">
    <source>
        <dbReference type="ARBA" id="ARBA00022692"/>
    </source>
</evidence>
<keyword evidence="13" id="KW-1185">Reference proteome</keyword>
<name>A0A2W4EJJ8_9HYPH</name>
<feature type="transmembrane region" description="Helical" evidence="10">
    <location>
        <begin position="60"/>
        <end position="81"/>
    </location>
</feature>
<feature type="transmembrane region" description="Helical" evidence="10">
    <location>
        <begin position="24"/>
        <end position="48"/>
    </location>
</feature>
<keyword evidence="8 10" id="KW-1133">Transmembrane helix</keyword>
<dbReference type="EMBL" id="PCDP01000035">
    <property type="protein sequence ID" value="PZM14086.1"/>
    <property type="molecule type" value="Genomic_DNA"/>
</dbReference>
<dbReference type="InterPro" id="IPR043429">
    <property type="entry name" value="ArtM/GltK/GlnP/TcyL/YhdX-like"/>
</dbReference>
<sequence>MSLVETFFNYDVLMSSIPALLRGLWNTLLLGLMSIAIGVPFGLVISLVRLYAPRPFQLISIAYIDILRATPVLVVLILIYYALPFVGIRLTSWTSAVMAFSIVMAAYSAEVFRSGIESVAKGQFEAAAALGLPFLITLYKVVLPQAIRIVIPPMTSNCVSMFKDTSLASTVALPELLKEAQDAQALYANPSPLIGAALVYIILLWPMVRLVSMLEKRFKNEKAH</sequence>
<evidence type="ECO:0000256" key="7">
    <source>
        <dbReference type="ARBA" id="ARBA00022970"/>
    </source>
</evidence>
<feature type="domain" description="ABC transmembrane type-1" evidence="11">
    <location>
        <begin position="24"/>
        <end position="212"/>
    </location>
</feature>
<proteinExistence type="inferred from homology"/>
<keyword evidence="6 10" id="KW-0812">Transmembrane</keyword>
<gene>
    <name evidence="12" type="ORF">CPY51_14705</name>
</gene>
<dbReference type="Pfam" id="PF00528">
    <property type="entry name" value="BPD_transp_1"/>
    <property type="match status" value="1"/>
</dbReference>
<dbReference type="PANTHER" id="PTHR30614:SF20">
    <property type="entry name" value="GLUTAMINE TRANSPORT SYSTEM PERMEASE PROTEIN GLNP"/>
    <property type="match status" value="1"/>
</dbReference>
<dbReference type="PROSITE" id="PS50928">
    <property type="entry name" value="ABC_TM1"/>
    <property type="match status" value="1"/>
</dbReference>
<keyword evidence="7" id="KW-0029">Amino-acid transport</keyword>
<dbReference type="GO" id="GO:0006865">
    <property type="term" value="P:amino acid transport"/>
    <property type="evidence" value="ECO:0007669"/>
    <property type="project" value="UniProtKB-KW"/>
</dbReference>
<keyword evidence="4 10" id="KW-0813">Transport</keyword>